<dbReference type="PANTHER" id="PTHR45138:SF9">
    <property type="entry name" value="DIGUANYLATE CYCLASE DGCM-RELATED"/>
    <property type="match status" value="1"/>
</dbReference>
<dbReference type="FunFam" id="3.30.70.270:FF:000001">
    <property type="entry name" value="Diguanylate cyclase domain protein"/>
    <property type="match status" value="1"/>
</dbReference>
<sequence length="444" mass="49486" precursor="true">MNRPRRRLCRFGIRQKVVLVLLTVLLTALSVSGWLVLRDMERNVLSETERRGVEMAEYLSRSLAYSVVGYDYHTIQLLLNQVVQTGDVVHVRVLSDRGNTMAEVAHPDREAVERVGFERPVRLNDGTVVGNLELELSIEPIVAQLAEQKESLIKREVLVILLIALGEFLVLSWIIIGPLTRVSRALESNVDENGVILRDIPVDSRDEIGELARRFNEMRAQLNAANQKLHGRVEAADRELKEAYQKLLEQSAALQHSNLELERLSLTDPLTGLGNRRAFDQNIEADMALFRRHGDISSLLVLDLDCFKGLNDTHGHDIGDLVLCQFADVLQGHARETDEVCRLGGEEFAVFLRRADEDGAMAMAEKLREAVEAMVVNVDDALKISVTVSIGVATLSTRLRITSALALYKAADQAMYASKQAGRNRVTHYDSLIAESLTPATHIA</sequence>
<evidence type="ECO:0000256" key="4">
    <source>
        <dbReference type="SAM" id="Coils"/>
    </source>
</evidence>
<dbReference type="InterPro" id="IPR000160">
    <property type="entry name" value="GGDEF_dom"/>
</dbReference>
<dbReference type="AlphaFoldDB" id="B8GTC0"/>
<dbReference type="CDD" id="cd01949">
    <property type="entry name" value="GGDEF"/>
    <property type="match status" value="1"/>
</dbReference>
<dbReference type="NCBIfam" id="TIGR00254">
    <property type="entry name" value="GGDEF"/>
    <property type="match status" value="1"/>
</dbReference>
<dbReference type="KEGG" id="tgr:Tgr7_0076"/>
<dbReference type="CDD" id="cd06225">
    <property type="entry name" value="HAMP"/>
    <property type="match status" value="1"/>
</dbReference>
<dbReference type="eggNOG" id="COG3706">
    <property type="taxonomic scope" value="Bacteria"/>
</dbReference>
<keyword evidence="8" id="KW-1185">Reference proteome</keyword>
<feature type="domain" description="GGDEF" evidence="6">
    <location>
        <begin position="295"/>
        <end position="431"/>
    </location>
</feature>
<evidence type="ECO:0000256" key="2">
    <source>
        <dbReference type="ARBA" id="ARBA00012528"/>
    </source>
</evidence>
<evidence type="ECO:0000259" key="5">
    <source>
        <dbReference type="PROSITE" id="PS50885"/>
    </source>
</evidence>
<feature type="domain" description="HAMP" evidence="5">
    <location>
        <begin position="173"/>
        <end position="227"/>
    </location>
</feature>
<keyword evidence="4" id="KW-0175">Coiled coil</keyword>
<evidence type="ECO:0000256" key="1">
    <source>
        <dbReference type="ARBA" id="ARBA00001946"/>
    </source>
</evidence>
<comment type="catalytic activity">
    <reaction evidence="3">
        <text>2 GTP = 3',3'-c-di-GMP + 2 diphosphate</text>
        <dbReference type="Rhea" id="RHEA:24898"/>
        <dbReference type="ChEBI" id="CHEBI:33019"/>
        <dbReference type="ChEBI" id="CHEBI:37565"/>
        <dbReference type="ChEBI" id="CHEBI:58805"/>
        <dbReference type="EC" id="2.7.7.65"/>
    </reaction>
</comment>
<gene>
    <name evidence="7" type="ordered locus">Tgr7_0076</name>
</gene>
<dbReference type="GO" id="GO:1902201">
    <property type="term" value="P:negative regulation of bacterial-type flagellum-dependent cell motility"/>
    <property type="evidence" value="ECO:0007669"/>
    <property type="project" value="TreeGrafter"/>
</dbReference>
<dbReference type="EMBL" id="CP001339">
    <property type="protein sequence ID" value="ACL71180.1"/>
    <property type="molecule type" value="Genomic_DNA"/>
</dbReference>
<evidence type="ECO:0000313" key="7">
    <source>
        <dbReference type="EMBL" id="ACL71180.1"/>
    </source>
</evidence>
<proteinExistence type="predicted"/>
<dbReference type="Gene3D" id="6.10.340.10">
    <property type="match status" value="1"/>
</dbReference>
<dbReference type="PROSITE" id="PS50885">
    <property type="entry name" value="HAMP"/>
    <property type="match status" value="1"/>
</dbReference>
<dbReference type="PROSITE" id="PS50887">
    <property type="entry name" value="GGDEF"/>
    <property type="match status" value="1"/>
</dbReference>
<dbReference type="Gene3D" id="3.30.70.270">
    <property type="match status" value="1"/>
</dbReference>
<dbReference type="GO" id="GO:0043709">
    <property type="term" value="P:cell adhesion involved in single-species biofilm formation"/>
    <property type="evidence" value="ECO:0007669"/>
    <property type="project" value="TreeGrafter"/>
</dbReference>
<dbReference type="GO" id="GO:0052621">
    <property type="term" value="F:diguanylate cyclase activity"/>
    <property type="evidence" value="ECO:0007669"/>
    <property type="project" value="UniProtKB-EC"/>
</dbReference>
<dbReference type="STRING" id="396588.Tgr7_0076"/>
<dbReference type="InterPro" id="IPR029787">
    <property type="entry name" value="Nucleotide_cyclase"/>
</dbReference>
<dbReference type="GO" id="GO:0007165">
    <property type="term" value="P:signal transduction"/>
    <property type="evidence" value="ECO:0007669"/>
    <property type="project" value="InterPro"/>
</dbReference>
<dbReference type="PANTHER" id="PTHR45138">
    <property type="entry name" value="REGULATORY COMPONENTS OF SENSORY TRANSDUCTION SYSTEM"/>
    <property type="match status" value="1"/>
</dbReference>
<dbReference type="SUPFAM" id="SSF158472">
    <property type="entry name" value="HAMP domain-like"/>
    <property type="match status" value="1"/>
</dbReference>
<dbReference type="InterPro" id="IPR043128">
    <property type="entry name" value="Rev_trsase/Diguanyl_cyclase"/>
</dbReference>
<dbReference type="Pfam" id="PF00990">
    <property type="entry name" value="GGDEF"/>
    <property type="match status" value="1"/>
</dbReference>
<dbReference type="SMART" id="SM00304">
    <property type="entry name" value="HAMP"/>
    <property type="match status" value="1"/>
</dbReference>
<evidence type="ECO:0000256" key="3">
    <source>
        <dbReference type="ARBA" id="ARBA00034247"/>
    </source>
</evidence>
<dbReference type="RefSeq" id="WP_012636669.1">
    <property type="nucleotide sequence ID" value="NC_011901.1"/>
</dbReference>
<evidence type="ECO:0000259" key="6">
    <source>
        <dbReference type="PROSITE" id="PS50887"/>
    </source>
</evidence>
<dbReference type="OrthoDB" id="9813903at2"/>
<dbReference type="SUPFAM" id="SSF55073">
    <property type="entry name" value="Nucleotide cyclase"/>
    <property type="match status" value="1"/>
</dbReference>
<feature type="coiled-coil region" evidence="4">
    <location>
        <begin position="208"/>
        <end position="253"/>
    </location>
</feature>
<comment type="cofactor">
    <cofactor evidence="1">
        <name>Mg(2+)</name>
        <dbReference type="ChEBI" id="CHEBI:18420"/>
    </cofactor>
</comment>
<dbReference type="SMART" id="SM00267">
    <property type="entry name" value="GGDEF"/>
    <property type="match status" value="1"/>
</dbReference>
<dbReference type="InterPro" id="IPR050469">
    <property type="entry name" value="Diguanylate_Cyclase"/>
</dbReference>
<dbReference type="Pfam" id="PF00672">
    <property type="entry name" value="HAMP"/>
    <property type="match status" value="1"/>
</dbReference>
<accession>B8GTC0</accession>
<name>B8GTC0_THISH</name>
<protein>
    <recommendedName>
        <fullName evidence="2">diguanylate cyclase</fullName>
        <ecNumber evidence="2">2.7.7.65</ecNumber>
    </recommendedName>
</protein>
<organism evidence="7 8">
    <name type="scientific">Thioalkalivibrio sulfidiphilus (strain HL-EbGR7)</name>
    <dbReference type="NCBI Taxonomy" id="396588"/>
    <lineage>
        <taxon>Bacteria</taxon>
        <taxon>Pseudomonadati</taxon>
        <taxon>Pseudomonadota</taxon>
        <taxon>Gammaproteobacteria</taxon>
        <taxon>Chromatiales</taxon>
        <taxon>Ectothiorhodospiraceae</taxon>
        <taxon>Thioalkalivibrio</taxon>
    </lineage>
</organism>
<dbReference type="HOGENOM" id="CLU_616672_0_0_6"/>
<dbReference type="Proteomes" id="UP000002383">
    <property type="component" value="Chromosome"/>
</dbReference>
<dbReference type="InterPro" id="IPR003660">
    <property type="entry name" value="HAMP_dom"/>
</dbReference>
<evidence type="ECO:0000313" key="8">
    <source>
        <dbReference type="Proteomes" id="UP000002383"/>
    </source>
</evidence>
<reference evidence="7 8" key="1">
    <citation type="journal article" date="2011" name="Stand. Genomic Sci.">
        <title>Complete genome sequence of 'Thioalkalivibrio sulfidophilus' HL-EbGr7.</title>
        <authorList>
            <person name="Muyzer G."/>
            <person name="Sorokin D.Y."/>
            <person name="Mavromatis K."/>
            <person name="Lapidus A."/>
            <person name="Clum A."/>
            <person name="Ivanova N."/>
            <person name="Pati A."/>
            <person name="d'Haeseleer P."/>
            <person name="Woyke T."/>
            <person name="Kyrpides N.C."/>
        </authorList>
    </citation>
    <scope>NUCLEOTIDE SEQUENCE [LARGE SCALE GENOMIC DNA]</scope>
    <source>
        <strain evidence="7 8">HL-EbGR7</strain>
    </source>
</reference>
<dbReference type="EC" id="2.7.7.65" evidence="2"/>
<dbReference type="GO" id="GO:0005886">
    <property type="term" value="C:plasma membrane"/>
    <property type="evidence" value="ECO:0007669"/>
    <property type="project" value="TreeGrafter"/>
</dbReference>